<feature type="domain" description="Reverse transcriptase/retrotransposon-derived protein RNase H-like" evidence="7">
    <location>
        <begin position="409"/>
        <end position="506"/>
    </location>
</feature>
<proteinExistence type="predicted"/>
<dbReference type="RefSeq" id="XP_009174306.1">
    <property type="nucleotide sequence ID" value="XM_009176042.1"/>
</dbReference>
<evidence type="ECO:0000256" key="5">
    <source>
        <dbReference type="ARBA" id="ARBA00023268"/>
    </source>
</evidence>
<dbReference type="Pfam" id="PF13650">
    <property type="entry name" value="Asp_protease_2"/>
    <property type="match status" value="1"/>
</dbReference>
<dbReference type="InterPro" id="IPR050951">
    <property type="entry name" value="Retrovirus_Pol_polyprotein"/>
</dbReference>
<evidence type="ECO:0000313" key="9">
    <source>
        <dbReference type="EMBL" id="KER21947.1"/>
    </source>
</evidence>
<dbReference type="AlphaFoldDB" id="A0A074Z8N6"/>
<keyword evidence="4" id="KW-0255">Endonuclease</keyword>
<dbReference type="InterPro" id="IPR028226">
    <property type="entry name" value="LIN37"/>
</dbReference>
<dbReference type="InterPro" id="IPR021109">
    <property type="entry name" value="Peptidase_aspartic_dom_sf"/>
</dbReference>
<feature type="domain" description="DUF7083" evidence="8">
    <location>
        <begin position="42"/>
        <end position="128"/>
    </location>
</feature>
<evidence type="ECO:0000313" key="10">
    <source>
        <dbReference type="Proteomes" id="UP000054324"/>
    </source>
</evidence>
<organism evidence="9 10">
    <name type="scientific">Opisthorchis viverrini</name>
    <name type="common">Southeast Asian liver fluke</name>
    <dbReference type="NCBI Taxonomy" id="6198"/>
    <lineage>
        <taxon>Eukaryota</taxon>
        <taxon>Metazoa</taxon>
        <taxon>Spiralia</taxon>
        <taxon>Lophotrochozoa</taxon>
        <taxon>Platyhelminthes</taxon>
        <taxon>Trematoda</taxon>
        <taxon>Digenea</taxon>
        <taxon>Opisthorchiida</taxon>
        <taxon>Opisthorchiata</taxon>
        <taxon>Opisthorchiidae</taxon>
        <taxon>Opisthorchis</taxon>
    </lineage>
</organism>
<keyword evidence="1" id="KW-0808">Transferase</keyword>
<evidence type="ECO:0000256" key="2">
    <source>
        <dbReference type="ARBA" id="ARBA00022695"/>
    </source>
</evidence>
<dbReference type="KEGG" id="ovi:T265_09845"/>
<evidence type="ECO:0000259" key="7">
    <source>
        <dbReference type="Pfam" id="PF17919"/>
    </source>
</evidence>
<dbReference type="Pfam" id="PF15306">
    <property type="entry name" value="LIN37"/>
    <property type="match status" value="2"/>
</dbReference>
<keyword evidence="3" id="KW-0540">Nuclease</keyword>
<keyword evidence="2" id="KW-0548">Nucleotidyltransferase</keyword>
<evidence type="ECO:0000256" key="4">
    <source>
        <dbReference type="ARBA" id="ARBA00022759"/>
    </source>
</evidence>
<feature type="region of interest" description="Disordered" evidence="6">
    <location>
        <begin position="242"/>
        <end position="274"/>
    </location>
</feature>
<feature type="region of interest" description="Disordered" evidence="6">
    <location>
        <begin position="729"/>
        <end position="762"/>
    </location>
</feature>
<dbReference type="SUPFAM" id="SSF56672">
    <property type="entry name" value="DNA/RNA polymerases"/>
    <property type="match status" value="1"/>
</dbReference>
<dbReference type="CDD" id="cd09274">
    <property type="entry name" value="RNase_HI_RT_Ty3"/>
    <property type="match status" value="1"/>
</dbReference>
<keyword evidence="10" id="KW-1185">Reference proteome</keyword>
<evidence type="ECO:0000256" key="1">
    <source>
        <dbReference type="ARBA" id="ARBA00022679"/>
    </source>
</evidence>
<dbReference type="InterPro" id="IPR041577">
    <property type="entry name" value="RT_RNaseH_2"/>
</dbReference>
<dbReference type="OrthoDB" id="6287771at2759"/>
<dbReference type="PANTHER" id="PTHR37984:SF5">
    <property type="entry name" value="PROTEIN NYNRIN-LIKE"/>
    <property type="match status" value="1"/>
</dbReference>
<dbReference type="GO" id="GO:0017053">
    <property type="term" value="C:transcription repressor complex"/>
    <property type="evidence" value="ECO:0007669"/>
    <property type="project" value="InterPro"/>
</dbReference>
<name>A0A074Z8N6_OPIVI</name>
<dbReference type="GO" id="GO:0016779">
    <property type="term" value="F:nucleotidyltransferase activity"/>
    <property type="evidence" value="ECO:0007669"/>
    <property type="project" value="UniProtKB-KW"/>
</dbReference>
<dbReference type="SUPFAM" id="SSF50630">
    <property type="entry name" value="Acid proteases"/>
    <property type="match status" value="1"/>
</dbReference>
<dbReference type="Pfam" id="PF17919">
    <property type="entry name" value="RT_RNaseH_2"/>
    <property type="match status" value="1"/>
</dbReference>
<feature type="region of interest" description="Disordered" evidence="6">
    <location>
        <begin position="317"/>
        <end position="337"/>
    </location>
</feature>
<keyword evidence="5" id="KW-0511">Multifunctional enzyme</keyword>
<sequence>MEAEQLKVMFEQQLQLIKVLTERLSTTSLASPAVSSVPQLVDGIAGSINEFCYEPSAGITFDAWFRRYEDLFRVDFSLQDDSWKVRLLLRKLGPAEHDKHANYILPKNPRDFTFDETVNTLSQIFGEQTSLFNIRYRCMKLVKSDADDFLTYSGIVNRECERFKLGSLTEDQFKSLIFICGLQSPKDAEIRTRLLSRIEQDPSMTLQAVTSECQRLLNLKHDTAMVQLGGHGGSEVHAIHQDTQQPGPVNSGPTKSTSQCSGPKQNKGSKKTPPSQCWHCGAWHFVRFCPYKQHRCRQCKSVGHKDGYCQSRMHTASAVSKQSSRARPKPKSSPVGSSLSLLATFQINTPGNRKYLTVTVNDHPVRLQFDTASNITIISEKLWLTLGQPPIKQAARTATSACGGELKLSECEEAFCKLKTMFSSDLLLTHYDPKLPIVVTADASNFGVGAVILRVIPDGSERAIMHASKSLTPAEQRYGQIEKEALTLVFPVRRFHKMLYGRRFTLLADHKTLHSIFGSRIGVPAHSTNCLQRWALIILGYDFDIQYRHTTDFGQADALSRLINNQPTPEEDTVITHVAFEDSADPQLVQPVTVTEVQRATMADPMLQKAIQFMNSWWPSNLTDDCLRQLFHRRDASAIVNGCLMFGDRVVIPQSLRRRVLRQFHSGHPGINRRILRKRGSVMYDVSVGQDTWTRHQNQLRFNSTPETQRSVDTDLGYARDRLDSLLQSLKDNPEKTKQSAKYKDDGLGRKDSSDKDRYRTSYMGMKHATDIKRKKRRITSDDDDNLKGVPAFSFVTSQESFVIKVFERSVDFGQFGEGAPLYPMARAWIRNLNQGDASSWNDVPGLEDDQEGPQPKPLVQNDNRKAAVFGGNASALPFLRNKPPHVPTPKLEDQETVFVRPLTIDQPGMRDSNADHLADCHYALPKPVDGLTDNDVRIPTPLPSDGQPFLINVENPPKEMSPEGLLEQHITRWREIRRKWKAACRDNEERYVASYVILKETYDKFCKDIP</sequence>
<evidence type="ECO:0000256" key="6">
    <source>
        <dbReference type="SAM" id="MobiDB-lite"/>
    </source>
</evidence>
<gene>
    <name evidence="9" type="ORF">T265_09845</name>
</gene>
<dbReference type="PANTHER" id="PTHR37984">
    <property type="entry name" value="PROTEIN CBG26694"/>
    <property type="match status" value="1"/>
</dbReference>
<evidence type="ECO:0000259" key="8">
    <source>
        <dbReference type="Pfam" id="PF23309"/>
    </source>
</evidence>
<dbReference type="Pfam" id="PF23309">
    <property type="entry name" value="DUF7083"/>
    <property type="match status" value="1"/>
</dbReference>
<keyword evidence="4" id="KW-0378">Hydrolase</keyword>
<dbReference type="EMBL" id="KL596929">
    <property type="protein sequence ID" value="KER21947.1"/>
    <property type="molecule type" value="Genomic_DNA"/>
</dbReference>
<protein>
    <submittedName>
        <fullName evidence="9">Uncharacterized protein</fullName>
    </submittedName>
</protein>
<reference evidence="9 10" key="1">
    <citation type="submission" date="2013-11" db="EMBL/GenBank/DDBJ databases">
        <title>Opisthorchis viverrini - life in the bile duct.</title>
        <authorList>
            <person name="Young N.D."/>
            <person name="Nagarajan N."/>
            <person name="Lin S.J."/>
            <person name="Korhonen P.K."/>
            <person name="Jex A.R."/>
            <person name="Hall R.S."/>
            <person name="Safavi-Hemami H."/>
            <person name="Kaewkong W."/>
            <person name="Bertrand D."/>
            <person name="Gao S."/>
            <person name="Seet Q."/>
            <person name="Wongkham S."/>
            <person name="Teh B.T."/>
            <person name="Wongkham C."/>
            <person name="Intapan P.M."/>
            <person name="Maleewong W."/>
            <person name="Yang X."/>
            <person name="Hu M."/>
            <person name="Wang Z."/>
            <person name="Hofmann A."/>
            <person name="Sternberg P.W."/>
            <person name="Tan P."/>
            <person name="Wang J."/>
            <person name="Gasser R.B."/>
        </authorList>
    </citation>
    <scope>NUCLEOTIDE SEQUENCE [LARGE SCALE GENOMIC DNA]</scope>
</reference>
<dbReference type="InterPro" id="IPR055510">
    <property type="entry name" value="DUF7083"/>
</dbReference>
<dbReference type="InterPro" id="IPR043502">
    <property type="entry name" value="DNA/RNA_pol_sf"/>
</dbReference>
<feature type="compositionally biased region" description="Polar residues" evidence="6">
    <location>
        <begin position="242"/>
        <end position="266"/>
    </location>
</feature>
<accession>A0A074Z8N6</accession>
<dbReference type="GO" id="GO:0004519">
    <property type="term" value="F:endonuclease activity"/>
    <property type="evidence" value="ECO:0007669"/>
    <property type="project" value="UniProtKB-KW"/>
</dbReference>
<dbReference type="CTD" id="20324013"/>
<dbReference type="GeneID" id="20324013"/>
<dbReference type="Proteomes" id="UP000054324">
    <property type="component" value="Unassembled WGS sequence"/>
</dbReference>
<evidence type="ECO:0000256" key="3">
    <source>
        <dbReference type="ARBA" id="ARBA00022722"/>
    </source>
</evidence>
<feature type="compositionally biased region" description="Basic and acidic residues" evidence="6">
    <location>
        <begin position="732"/>
        <end position="760"/>
    </location>
</feature>
<dbReference type="STRING" id="6198.A0A074Z8N6"/>